<dbReference type="RefSeq" id="WP_179724849.1">
    <property type="nucleotide sequence ID" value="NZ_BAABEF010000001.1"/>
</dbReference>
<feature type="chain" id="PRO_5039213357" evidence="1">
    <location>
        <begin position="25"/>
        <end position="263"/>
    </location>
</feature>
<name>A0A852RE54_9ACTN</name>
<keyword evidence="3" id="KW-1185">Reference proteome</keyword>
<accession>A0A852RE54</accession>
<evidence type="ECO:0000313" key="3">
    <source>
        <dbReference type="Proteomes" id="UP000582231"/>
    </source>
</evidence>
<dbReference type="AlphaFoldDB" id="A0A852RE54"/>
<organism evidence="2 3">
    <name type="scientific">Nocardioides kongjuensis</name>
    <dbReference type="NCBI Taxonomy" id="349522"/>
    <lineage>
        <taxon>Bacteria</taxon>
        <taxon>Bacillati</taxon>
        <taxon>Actinomycetota</taxon>
        <taxon>Actinomycetes</taxon>
        <taxon>Propionibacteriales</taxon>
        <taxon>Nocardioidaceae</taxon>
        <taxon>Nocardioides</taxon>
    </lineage>
</organism>
<sequence>MKRRTRLSALAATFAVLATTPAVVGLQGADADPRPKQANPGYDILFVRHANSTYPVPEEELSPLGIQQAAKLVTFLHDEPIESVDSSIMVRTYQTADGVAADHDVPVLADEDLREVELVSKDERVAGGILASWVMDPSTRTNSFGGAENYYDVEARWDRWWTRYAREHRNDRGTGVVVAHGGIYGLMLPETCANKPQLPFSERFPGNTEMIKAHLNPNGTLVCTAFGVSPDPAGMPNRDGSPHYYYEVDPVTGAATQVTSPQS</sequence>
<dbReference type="InterPro" id="IPR029033">
    <property type="entry name" value="His_PPase_superfam"/>
</dbReference>
<protein>
    <submittedName>
        <fullName evidence="2">Broad specificity phosphatase PhoE</fullName>
    </submittedName>
</protein>
<dbReference type="GO" id="GO:0016791">
    <property type="term" value="F:phosphatase activity"/>
    <property type="evidence" value="ECO:0007669"/>
    <property type="project" value="TreeGrafter"/>
</dbReference>
<dbReference type="InterPro" id="IPR013078">
    <property type="entry name" value="His_Pase_superF_clade-1"/>
</dbReference>
<comment type="caution">
    <text evidence="2">The sequence shown here is derived from an EMBL/GenBank/DDBJ whole genome shotgun (WGS) entry which is preliminary data.</text>
</comment>
<proteinExistence type="predicted"/>
<keyword evidence="1" id="KW-0732">Signal</keyword>
<dbReference type="GO" id="GO:0005737">
    <property type="term" value="C:cytoplasm"/>
    <property type="evidence" value="ECO:0007669"/>
    <property type="project" value="TreeGrafter"/>
</dbReference>
<gene>
    <name evidence="2" type="ORF">BJ958_000265</name>
</gene>
<dbReference type="Proteomes" id="UP000582231">
    <property type="component" value="Unassembled WGS sequence"/>
</dbReference>
<reference evidence="2 3" key="1">
    <citation type="submission" date="2020-07" db="EMBL/GenBank/DDBJ databases">
        <title>Sequencing the genomes of 1000 actinobacteria strains.</title>
        <authorList>
            <person name="Klenk H.-P."/>
        </authorList>
    </citation>
    <scope>NUCLEOTIDE SEQUENCE [LARGE SCALE GENOMIC DNA]</scope>
    <source>
        <strain evidence="2 3">DSM 19082</strain>
    </source>
</reference>
<dbReference type="Gene3D" id="3.40.50.1240">
    <property type="entry name" value="Phosphoglycerate mutase-like"/>
    <property type="match status" value="1"/>
</dbReference>
<feature type="signal peptide" evidence="1">
    <location>
        <begin position="1"/>
        <end position="24"/>
    </location>
</feature>
<evidence type="ECO:0000256" key="1">
    <source>
        <dbReference type="SAM" id="SignalP"/>
    </source>
</evidence>
<evidence type="ECO:0000313" key="2">
    <source>
        <dbReference type="EMBL" id="NYD28719.1"/>
    </source>
</evidence>
<dbReference type="InterPro" id="IPR050275">
    <property type="entry name" value="PGM_Phosphatase"/>
</dbReference>
<dbReference type="SUPFAM" id="SSF53254">
    <property type="entry name" value="Phosphoglycerate mutase-like"/>
    <property type="match status" value="1"/>
</dbReference>
<dbReference type="PANTHER" id="PTHR48100:SF1">
    <property type="entry name" value="HISTIDINE PHOSPHATASE FAMILY PROTEIN-RELATED"/>
    <property type="match status" value="1"/>
</dbReference>
<dbReference type="PANTHER" id="PTHR48100">
    <property type="entry name" value="BROAD-SPECIFICITY PHOSPHATASE YOR283W-RELATED"/>
    <property type="match status" value="1"/>
</dbReference>
<dbReference type="Pfam" id="PF00300">
    <property type="entry name" value="His_Phos_1"/>
    <property type="match status" value="1"/>
</dbReference>
<dbReference type="CDD" id="cd07040">
    <property type="entry name" value="HP"/>
    <property type="match status" value="1"/>
</dbReference>
<dbReference type="SMART" id="SM00855">
    <property type="entry name" value="PGAM"/>
    <property type="match status" value="1"/>
</dbReference>
<dbReference type="EMBL" id="JACCBF010000001">
    <property type="protein sequence ID" value="NYD28719.1"/>
    <property type="molecule type" value="Genomic_DNA"/>
</dbReference>